<dbReference type="InterPro" id="IPR035959">
    <property type="entry name" value="RutC-like_sf"/>
</dbReference>
<dbReference type="Gene3D" id="3.30.1330.40">
    <property type="entry name" value="RutC-like"/>
    <property type="match status" value="1"/>
</dbReference>
<dbReference type="AlphaFoldDB" id="A0A8E2BCJ3"/>
<evidence type="ECO:0000313" key="2">
    <source>
        <dbReference type="Proteomes" id="UP000532373"/>
    </source>
</evidence>
<reference evidence="1 2" key="1">
    <citation type="submission" date="2020-08" db="EMBL/GenBank/DDBJ databases">
        <title>Genomic Encyclopedia of Type Strains, Phase IV (KMG-IV): sequencing the most valuable type-strain genomes for metagenomic binning, comparative biology and taxonomic classification.</title>
        <authorList>
            <person name="Goeker M."/>
        </authorList>
    </citation>
    <scope>NUCLEOTIDE SEQUENCE [LARGE SCALE GENOMIC DNA]</scope>
    <source>
        <strain evidence="1 2">DSM 17454</strain>
    </source>
</reference>
<comment type="caution">
    <text evidence="1">The sequence shown here is derived from an EMBL/GenBank/DDBJ whole genome shotgun (WGS) entry which is preliminary data.</text>
</comment>
<dbReference type="InterPro" id="IPR035709">
    <property type="entry name" value="YoaB-like"/>
</dbReference>
<dbReference type="InterPro" id="IPR006175">
    <property type="entry name" value="YjgF/YER057c/UK114"/>
</dbReference>
<accession>A0A8E2BCJ3</accession>
<proteinExistence type="predicted"/>
<name>A0A8E2BCJ3_9HYPH</name>
<evidence type="ECO:0000313" key="1">
    <source>
        <dbReference type="EMBL" id="MBB6467631.1"/>
    </source>
</evidence>
<protein>
    <submittedName>
        <fullName evidence="1">Enamine deaminase RidA (YjgF/YER057c/UK114 family)</fullName>
    </submittedName>
</protein>
<dbReference type="EMBL" id="JACHGI010000006">
    <property type="protein sequence ID" value="MBB6467631.1"/>
    <property type="molecule type" value="Genomic_DNA"/>
</dbReference>
<dbReference type="Pfam" id="PF01042">
    <property type="entry name" value="Ribonuc_L-PSP"/>
    <property type="match status" value="1"/>
</dbReference>
<dbReference type="PANTHER" id="PTHR47328:SF1">
    <property type="entry name" value="RUTC FAMILY PROTEIN YOAB"/>
    <property type="match status" value="1"/>
</dbReference>
<sequence length="116" mass="12635">MSKIERLRQGERMSQIVIHGDTVYLAGQTASDPVPSVAEQTRQILDKIDTYLAEAGSDKSKILSANIWLTDVATFEEMNAVWDAWVAKGNTPARATVGSPLARPKNLVEIAVIAAR</sequence>
<dbReference type="PANTHER" id="PTHR47328">
    <property type="match status" value="1"/>
</dbReference>
<dbReference type="CDD" id="cd06150">
    <property type="entry name" value="YjgF_YER057c_UK114_like_2"/>
    <property type="match status" value="1"/>
</dbReference>
<gene>
    <name evidence="1" type="ORF">HNQ96_003512</name>
</gene>
<dbReference type="Proteomes" id="UP000532373">
    <property type="component" value="Unassembled WGS sequence"/>
</dbReference>
<dbReference type="SUPFAM" id="SSF55298">
    <property type="entry name" value="YjgF-like"/>
    <property type="match status" value="1"/>
</dbReference>
<organism evidence="1 2">
    <name type="scientific">Aminobacter carboxidus</name>
    <dbReference type="NCBI Taxonomy" id="376165"/>
    <lineage>
        <taxon>Bacteria</taxon>
        <taxon>Pseudomonadati</taxon>
        <taxon>Pseudomonadota</taxon>
        <taxon>Alphaproteobacteria</taxon>
        <taxon>Hyphomicrobiales</taxon>
        <taxon>Phyllobacteriaceae</taxon>
        <taxon>Aminobacter</taxon>
    </lineage>
</organism>
<dbReference type="RefSeq" id="WP_184770021.1">
    <property type="nucleotide sequence ID" value="NZ_JACHGI010000006.1"/>
</dbReference>